<feature type="binding site" evidence="9">
    <location>
        <position position="12"/>
    </location>
    <ligand>
        <name>Mg(2+)</name>
        <dbReference type="ChEBI" id="CHEBI:18420"/>
    </ligand>
</feature>
<evidence type="ECO:0000256" key="8">
    <source>
        <dbReference type="ARBA" id="ARBA00023134"/>
    </source>
</evidence>
<sequence>MATIVLGAQFGDEGKGKLVDILCETADVCARSAGGTNAGHTVVANGITHDFHMLPSGISSHLLTSTRPSPTCLVHPHCLNLIGSGVVVHAPSFFSELETAEKNGLSIAGRVFVSDRAHLVFDFHQLVDGLGEVELGAASIGTTRKGIGPTYAAKASRSGIRIAEIFDWPEFERKYRSLVHSYEKRFANFQYDVEEELERYKVYRERFRPYITDAVLFISKALKENKKVVVEGANALLLDIDYGTYPFVTSSSTSIGGAIAGLALSPFKIKEIIGVVKAYTTRVGSGPFPTELSGVRT</sequence>
<keyword evidence="9" id="KW-0963">Cytoplasm</keyword>
<name>A0A9P8RSE9_9PEZI</name>
<evidence type="ECO:0000256" key="1">
    <source>
        <dbReference type="ARBA" id="ARBA00003779"/>
    </source>
</evidence>
<feature type="active site" description="Proton acceptor" evidence="9">
    <location>
        <position position="12"/>
    </location>
</feature>
<dbReference type="EC" id="6.3.4.4" evidence="9 11"/>
<dbReference type="GO" id="GO:0004019">
    <property type="term" value="F:adenylosuccinate synthase activity"/>
    <property type="evidence" value="ECO:0007669"/>
    <property type="project" value="UniProtKB-UniRule"/>
</dbReference>
<dbReference type="InterPro" id="IPR027417">
    <property type="entry name" value="P-loop_NTPase"/>
</dbReference>
<feature type="binding site" evidence="9">
    <location>
        <position position="249"/>
    </location>
    <ligand>
        <name>IMP</name>
        <dbReference type="ChEBI" id="CHEBI:58053"/>
    </ligand>
</feature>
<dbReference type="Gene3D" id="3.90.170.10">
    <property type="entry name" value="Adenylosuccinate Synthetase, subunit A, domain 3"/>
    <property type="match status" value="1"/>
</dbReference>
<dbReference type="SUPFAM" id="SSF52540">
    <property type="entry name" value="P-loop containing nucleoside triphosphate hydrolases"/>
    <property type="match status" value="1"/>
</dbReference>
<comment type="function">
    <text evidence="9">Plays an important role in the de novo pathway and in the salvage pathway of purine nucleotide biosynthesis. Catalyzes the first commited step in the biosynthesis of AMP from IMP.</text>
</comment>
<comment type="catalytic activity">
    <reaction evidence="9 11">
        <text>IMP + L-aspartate + GTP = N(6)-(1,2-dicarboxyethyl)-AMP + GDP + phosphate + 2 H(+)</text>
        <dbReference type="Rhea" id="RHEA:15753"/>
        <dbReference type="ChEBI" id="CHEBI:15378"/>
        <dbReference type="ChEBI" id="CHEBI:29991"/>
        <dbReference type="ChEBI" id="CHEBI:37565"/>
        <dbReference type="ChEBI" id="CHEBI:43474"/>
        <dbReference type="ChEBI" id="CHEBI:57567"/>
        <dbReference type="ChEBI" id="CHEBI:58053"/>
        <dbReference type="ChEBI" id="CHEBI:58189"/>
        <dbReference type="EC" id="6.3.4.4"/>
    </reaction>
</comment>
<evidence type="ECO:0000313" key="13">
    <source>
        <dbReference type="Proteomes" id="UP000750711"/>
    </source>
</evidence>
<keyword evidence="3 9" id="KW-0436">Ligase</keyword>
<feature type="binding site" evidence="9">
    <location>
        <begin position="12"/>
        <end position="15"/>
    </location>
    <ligand>
        <name>IMP</name>
        <dbReference type="ChEBI" id="CHEBI:58053"/>
    </ligand>
</feature>
<feature type="active site" description="Proton donor" evidence="9">
    <location>
        <position position="40"/>
    </location>
</feature>
<dbReference type="Pfam" id="PF00709">
    <property type="entry name" value="Adenylsucc_synt"/>
    <property type="match status" value="1"/>
</dbReference>
<protein>
    <recommendedName>
        <fullName evidence="9 11">Adenylosuccinate synthetase</fullName>
        <shortName evidence="9">AMPSase</shortName>
        <shortName evidence="9">AdSS</shortName>
        <ecNumber evidence="9 11">6.3.4.4</ecNumber>
    </recommendedName>
    <alternativeName>
        <fullName evidence="9">IMP--aspartate ligase</fullName>
    </alternativeName>
</protein>
<comment type="similarity">
    <text evidence="9 11">Belongs to the adenylosuccinate synthetase family.</text>
</comment>
<dbReference type="EMBL" id="JAGHQM010000222">
    <property type="protein sequence ID" value="KAH0563304.1"/>
    <property type="molecule type" value="Genomic_DNA"/>
</dbReference>
<dbReference type="Proteomes" id="UP000750711">
    <property type="component" value="Unassembled WGS sequence"/>
</dbReference>
<dbReference type="InterPro" id="IPR001114">
    <property type="entry name" value="Adenylosuccinate_synthetase"/>
</dbReference>
<keyword evidence="4 9" id="KW-0479">Metal-binding</keyword>
<proteinExistence type="inferred from homology"/>
<dbReference type="InterPro" id="IPR042109">
    <property type="entry name" value="Adenylosuccinate_synth_dom1"/>
</dbReference>
<comment type="subcellular location">
    <subcellularLocation>
        <location evidence="9">Cytoplasm</location>
    </subcellularLocation>
</comment>
<keyword evidence="6 9" id="KW-0658">Purine biosynthesis</keyword>
<dbReference type="CDD" id="cd03108">
    <property type="entry name" value="AdSS"/>
    <property type="match status" value="1"/>
</dbReference>
<comment type="pathway">
    <text evidence="9 11">Purine metabolism; AMP biosynthesis via de novo pathway; AMP from IMP: step 1/2.</text>
</comment>
<keyword evidence="13" id="KW-1185">Reference proteome</keyword>
<evidence type="ECO:0000256" key="10">
    <source>
        <dbReference type="PROSITE-ProRule" id="PRU10134"/>
    </source>
</evidence>
<dbReference type="GO" id="GO:0005737">
    <property type="term" value="C:cytoplasm"/>
    <property type="evidence" value="ECO:0007669"/>
    <property type="project" value="UniProtKB-SubCell"/>
</dbReference>
<feature type="binding site" evidence="9">
    <location>
        <begin position="11"/>
        <end position="17"/>
    </location>
    <ligand>
        <name>GTP</name>
        <dbReference type="ChEBI" id="CHEBI:37565"/>
    </ligand>
</feature>
<dbReference type="InterPro" id="IPR018220">
    <property type="entry name" value="Adenylosuccin_syn_GTP-bd"/>
</dbReference>
<feature type="binding site" evidence="9">
    <location>
        <position position="39"/>
    </location>
    <ligand>
        <name>Mg(2+)</name>
        <dbReference type="ChEBI" id="CHEBI:18420"/>
    </ligand>
</feature>
<comment type="caution">
    <text evidence="9">Lacks conserved residue(s) required for the propagation of feature annotation.</text>
</comment>
<dbReference type="InterPro" id="IPR042110">
    <property type="entry name" value="Adenylosuccinate_synth_dom2"/>
</dbReference>
<comment type="function">
    <text evidence="11">Plays an important role in the de novo pathway of purine nucleotide biosynthesis.</text>
</comment>
<dbReference type="Gene3D" id="3.40.440.10">
    <property type="entry name" value="Adenylosuccinate Synthetase, subunit A, domain 1"/>
    <property type="match status" value="1"/>
</dbReference>
<feature type="binding site" evidence="9">
    <location>
        <begin position="39"/>
        <end position="41"/>
    </location>
    <ligand>
        <name>GTP</name>
        <dbReference type="ChEBI" id="CHEBI:37565"/>
    </ligand>
</feature>
<keyword evidence="7 9" id="KW-0460">Magnesium</keyword>
<feature type="binding site" evidence="9">
    <location>
        <position position="234"/>
    </location>
    <ligand>
        <name>IMP</name>
        <dbReference type="ChEBI" id="CHEBI:58053"/>
    </ligand>
</feature>
<keyword evidence="5 9" id="KW-0547">Nucleotide-binding</keyword>
<evidence type="ECO:0000256" key="9">
    <source>
        <dbReference type="HAMAP-Rule" id="MF_03125"/>
    </source>
</evidence>
<dbReference type="PANTHER" id="PTHR11846">
    <property type="entry name" value="ADENYLOSUCCINATE SYNTHETASE"/>
    <property type="match status" value="1"/>
</dbReference>
<dbReference type="PROSITE" id="PS00513">
    <property type="entry name" value="ADENYLOSUCCIN_SYN_2"/>
    <property type="match status" value="1"/>
</dbReference>
<keyword evidence="8 9" id="KW-0342">GTP-binding</keyword>
<dbReference type="InterPro" id="IPR033128">
    <property type="entry name" value="Adenylosuccin_syn_Lys_AS"/>
</dbReference>
<feature type="binding site" evidence="9">
    <location>
        <position position="157"/>
    </location>
    <ligand>
        <name>IMP</name>
        <dbReference type="ChEBI" id="CHEBI:58053"/>
        <note>ligand shared between dimeric partners</note>
    </ligand>
</feature>
<dbReference type="GO" id="GO:0000287">
    <property type="term" value="F:magnesium ion binding"/>
    <property type="evidence" value="ECO:0007669"/>
    <property type="project" value="UniProtKB-UniRule"/>
</dbReference>
<dbReference type="InterPro" id="IPR042111">
    <property type="entry name" value="Adenylosuccinate_synth_dom3"/>
</dbReference>
<dbReference type="SMART" id="SM00788">
    <property type="entry name" value="Adenylsucc_synt"/>
    <property type="match status" value="1"/>
</dbReference>
<evidence type="ECO:0000256" key="4">
    <source>
        <dbReference type="ARBA" id="ARBA00022723"/>
    </source>
</evidence>
<dbReference type="AlphaFoldDB" id="A0A9P8RSE9"/>
<feature type="binding site" evidence="9">
    <location>
        <position position="143"/>
    </location>
    <ligand>
        <name>IMP</name>
        <dbReference type="ChEBI" id="CHEBI:58053"/>
    </ligand>
</feature>
<evidence type="ECO:0000256" key="7">
    <source>
        <dbReference type="ARBA" id="ARBA00022842"/>
    </source>
</evidence>
<dbReference type="FunFam" id="1.10.300.10:FF:000002">
    <property type="entry name" value="Adenylosuccinate synthetase, chloroplastic"/>
    <property type="match status" value="1"/>
</dbReference>
<feature type="active site" evidence="10">
    <location>
        <position position="154"/>
    </location>
</feature>
<dbReference type="GO" id="GO:0044208">
    <property type="term" value="P:'de novo' AMP biosynthetic process"/>
    <property type="evidence" value="ECO:0007669"/>
    <property type="project" value="UniProtKB-UniRule"/>
</dbReference>
<dbReference type="PROSITE" id="PS01266">
    <property type="entry name" value="ADENYLOSUCCIN_SYN_1"/>
    <property type="match status" value="1"/>
</dbReference>
<evidence type="ECO:0000256" key="5">
    <source>
        <dbReference type="ARBA" id="ARBA00022741"/>
    </source>
</evidence>
<dbReference type="GO" id="GO:0046040">
    <property type="term" value="P:IMP metabolic process"/>
    <property type="evidence" value="ECO:0007669"/>
    <property type="project" value="TreeGrafter"/>
</dbReference>
<dbReference type="GO" id="GO:0005525">
    <property type="term" value="F:GTP binding"/>
    <property type="evidence" value="ECO:0007669"/>
    <property type="project" value="UniProtKB-UniRule"/>
</dbReference>
<evidence type="ECO:0000256" key="2">
    <source>
        <dbReference type="ARBA" id="ARBA00011738"/>
    </source>
</evidence>
<dbReference type="Gene3D" id="1.10.300.10">
    <property type="entry name" value="Adenylosuccinate Synthetase, subunit A, domain 2"/>
    <property type="match status" value="1"/>
</dbReference>
<comment type="cofactor">
    <cofactor evidence="9">
        <name>Mg(2+)</name>
        <dbReference type="ChEBI" id="CHEBI:18420"/>
    </cofactor>
    <text evidence="9">Binds 1 Mg(2+) ion per subunit.</text>
</comment>
<gene>
    <name evidence="12" type="primary">ADE2</name>
    <name evidence="12" type="ORF">GP486_002129</name>
</gene>
<dbReference type="PANTHER" id="PTHR11846:SF0">
    <property type="entry name" value="ADENYLOSUCCINATE SYNTHETASE"/>
    <property type="match status" value="1"/>
</dbReference>
<dbReference type="HAMAP" id="MF_00011">
    <property type="entry name" value="Adenylosucc_synth"/>
    <property type="match status" value="1"/>
</dbReference>
<evidence type="ECO:0000313" key="12">
    <source>
        <dbReference type="EMBL" id="KAH0563304.1"/>
    </source>
</evidence>
<evidence type="ECO:0000256" key="11">
    <source>
        <dbReference type="RuleBase" id="RU000520"/>
    </source>
</evidence>
<organism evidence="12 13">
    <name type="scientific">Trichoglossum hirsutum</name>
    <dbReference type="NCBI Taxonomy" id="265104"/>
    <lineage>
        <taxon>Eukaryota</taxon>
        <taxon>Fungi</taxon>
        <taxon>Dikarya</taxon>
        <taxon>Ascomycota</taxon>
        <taxon>Pezizomycotina</taxon>
        <taxon>Geoglossomycetes</taxon>
        <taxon>Geoglossales</taxon>
        <taxon>Geoglossaceae</taxon>
        <taxon>Trichoglossum</taxon>
    </lineage>
</organism>
<comment type="function">
    <text evidence="1">Plays an important role in the de novo pathway and in the salvage pathway of purine nucleotide biosynthesis. Catalyzes the first committed step in the biosynthesis of AMP from IMP.</text>
</comment>
<accession>A0A9P8RSE9</accession>
<evidence type="ECO:0000256" key="3">
    <source>
        <dbReference type="ARBA" id="ARBA00022598"/>
    </source>
</evidence>
<comment type="caution">
    <text evidence="12">The sequence shown here is derived from an EMBL/GenBank/DDBJ whole genome shotgun (WGS) entry which is preliminary data.</text>
</comment>
<reference evidence="12" key="1">
    <citation type="submission" date="2021-03" db="EMBL/GenBank/DDBJ databases">
        <title>Comparative genomics and phylogenomic investigation of the class Geoglossomycetes provide insights into ecological specialization and systematics.</title>
        <authorList>
            <person name="Melie T."/>
            <person name="Pirro S."/>
            <person name="Miller A.N."/>
            <person name="Quandt A."/>
        </authorList>
    </citation>
    <scope>NUCLEOTIDE SEQUENCE</scope>
    <source>
        <strain evidence="12">CAQ_001_2017</strain>
    </source>
</reference>
<evidence type="ECO:0000256" key="6">
    <source>
        <dbReference type="ARBA" id="ARBA00022755"/>
    </source>
</evidence>
<feature type="binding site" evidence="9">
    <location>
        <begin position="37"/>
        <end position="40"/>
    </location>
    <ligand>
        <name>IMP</name>
        <dbReference type="ChEBI" id="CHEBI:58053"/>
    </ligand>
</feature>
<comment type="subunit">
    <text evidence="2 9">Homodimer.</text>
</comment>